<dbReference type="EMBL" id="CP133612">
    <property type="protein sequence ID" value="WMV08691.1"/>
    <property type="molecule type" value="Genomic_DNA"/>
</dbReference>
<evidence type="ECO:0000313" key="1">
    <source>
        <dbReference type="EMBL" id="WMV08691.1"/>
    </source>
</evidence>
<keyword evidence="2" id="KW-1185">Reference proteome</keyword>
<dbReference type="Proteomes" id="UP001234989">
    <property type="component" value="Chromosome 1"/>
</dbReference>
<dbReference type="AlphaFoldDB" id="A0AAF0T823"/>
<protein>
    <submittedName>
        <fullName evidence="1">Uncharacterized protein</fullName>
    </submittedName>
</protein>
<name>A0AAF0T823_SOLVR</name>
<organism evidence="1 2">
    <name type="scientific">Solanum verrucosum</name>
    <dbReference type="NCBI Taxonomy" id="315347"/>
    <lineage>
        <taxon>Eukaryota</taxon>
        <taxon>Viridiplantae</taxon>
        <taxon>Streptophyta</taxon>
        <taxon>Embryophyta</taxon>
        <taxon>Tracheophyta</taxon>
        <taxon>Spermatophyta</taxon>
        <taxon>Magnoliopsida</taxon>
        <taxon>eudicotyledons</taxon>
        <taxon>Gunneridae</taxon>
        <taxon>Pentapetalae</taxon>
        <taxon>asterids</taxon>
        <taxon>lamiids</taxon>
        <taxon>Solanales</taxon>
        <taxon>Solanaceae</taxon>
        <taxon>Solanoideae</taxon>
        <taxon>Solaneae</taxon>
        <taxon>Solanum</taxon>
    </lineage>
</organism>
<evidence type="ECO:0000313" key="2">
    <source>
        <dbReference type="Proteomes" id="UP001234989"/>
    </source>
</evidence>
<gene>
    <name evidence="1" type="ORF">MTR67_002076</name>
</gene>
<sequence>MKKSLFLFKHIWCRWHMSPTESRHTKNPIHQFSWTIDKDPIVEPIEQVIHPEPPLLPPTLLKVTSFNSFDYQAISFEFGTSQHIFTLYLPHI</sequence>
<accession>A0AAF0T823</accession>
<reference evidence="1" key="1">
    <citation type="submission" date="2023-08" db="EMBL/GenBank/DDBJ databases">
        <title>A de novo genome assembly of Solanum verrucosum Schlechtendal, a Mexican diploid species geographically isolated from the other diploid A-genome species in potato relatives.</title>
        <authorList>
            <person name="Hosaka K."/>
        </authorList>
    </citation>
    <scope>NUCLEOTIDE SEQUENCE</scope>
    <source>
        <tissue evidence="1">Young leaves</tissue>
    </source>
</reference>
<proteinExistence type="predicted"/>